<dbReference type="Proteomes" id="UP001266305">
    <property type="component" value="Unassembled WGS sequence"/>
</dbReference>
<sequence length="67" mass="7630">DSMRCEFTEASLKLSLLPWKKPVSLPPQEAHDSGKERGPQPDHRDLRSQDMARKRKPSGLSSRENCI</sequence>
<keyword evidence="3" id="KW-1185">Reference proteome</keyword>
<evidence type="ECO:0000313" key="2">
    <source>
        <dbReference type="EMBL" id="KAK2110693.1"/>
    </source>
</evidence>
<comment type="caution">
    <text evidence="2">The sequence shown here is derived from an EMBL/GenBank/DDBJ whole genome shotgun (WGS) entry which is preliminary data.</text>
</comment>
<accession>A0ABQ9VQ66</accession>
<proteinExistence type="predicted"/>
<feature type="compositionally biased region" description="Basic and acidic residues" evidence="1">
    <location>
        <begin position="29"/>
        <end position="52"/>
    </location>
</feature>
<gene>
    <name evidence="2" type="ORF">P7K49_010439</name>
</gene>
<name>A0ABQ9VQ66_SAGOE</name>
<feature type="region of interest" description="Disordered" evidence="1">
    <location>
        <begin position="21"/>
        <end position="67"/>
    </location>
</feature>
<dbReference type="EMBL" id="JASSZA010000005">
    <property type="protein sequence ID" value="KAK2110693.1"/>
    <property type="molecule type" value="Genomic_DNA"/>
</dbReference>
<protein>
    <submittedName>
        <fullName evidence="2">Uncharacterized protein</fullName>
    </submittedName>
</protein>
<evidence type="ECO:0000256" key="1">
    <source>
        <dbReference type="SAM" id="MobiDB-lite"/>
    </source>
</evidence>
<organism evidence="2 3">
    <name type="scientific">Saguinus oedipus</name>
    <name type="common">Cotton-top tamarin</name>
    <name type="synonym">Oedipomidas oedipus</name>
    <dbReference type="NCBI Taxonomy" id="9490"/>
    <lineage>
        <taxon>Eukaryota</taxon>
        <taxon>Metazoa</taxon>
        <taxon>Chordata</taxon>
        <taxon>Craniata</taxon>
        <taxon>Vertebrata</taxon>
        <taxon>Euteleostomi</taxon>
        <taxon>Mammalia</taxon>
        <taxon>Eutheria</taxon>
        <taxon>Euarchontoglires</taxon>
        <taxon>Primates</taxon>
        <taxon>Haplorrhini</taxon>
        <taxon>Platyrrhini</taxon>
        <taxon>Cebidae</taxon>
        <taxon>Callitrichinae</taxon>
        <taxon>Saguinus</taxon>
    </lineage>
</organism>
<feature type="non-terminal residue" evidence="2">
    <location>
        <position position="1"/>
    </location>
</feature>
<reference evidence="2 3" key="1">
    <citation type="submission" date="2023-05" db="EMBL/GenBank/DDBJ databases">
        <title>B98-5 Cell Line De Novo Hybrid Assembly: An Optical Mapping Approach.</title>
        <authorList>
            <person name="Kananen K."/>
            <person name="Auerbach J.A."/>
            <person name="Kautto E."/>
            <person name="Blachly J.S."/>
        </authorList>
    </citation>
    <scope>NUCLEOTIDE SEQUENCE [LARGE SCALE GENOMIC DNA]</scope>
    <source>
        <strain evidence="2">B95-8</strain>
        <tissue evidence="2">Cell line</tissue>
    </source>
</reference>
<evidence type="ECO:0000313" key="3">
    <source>
        <dbReference type="Proteomes" id="UP001266305"/>
    </source>
</evidence>